<name>A0A0C1Z672_9VIBR</name>
<comment type="caution">
    <text evidence="3">The sequence shown here is derived from an EMBL/GenBank/DDBJ whole genome shotgun (WGS) entry which is preliminary data.</text>
</comment>
<sequence>MKSVRSKQRFSPCLQSLPPSRSIAVGFFVLCVMCLSPVTMAKPHKATIDQQYQVLAPYQTQITQRLDSVSPLLDHIFKQLKQKSLPANLVLVPMLESSYYPKAISHANAAGLWQLIPATATRFALQVSDKQDERFDTKASTQAAIRYLEFLYNKFDQDIALTLAAYNAGEGRVARAIKKAGSRDFTALTLPEETQQYVNRFYALERLVNIQKLRTDSFQPLLLFANHSTIYAEPLIDLSRLPPLVEL</sequence>
<evidence type="ECO:0000313" key="4">
    <source>
        <dbReference type="Proteomes" id="UP000031586"/>
    </source>
</evidence>
<dbReference type="SUPFAM" id="SSF53955">
    <property type="entry name" value="Lysozyme-like"/>
    <property type="match status" value="1"/>
</dbReference>
<evidence type="ECO:0000313" key="3">
    <source>
        <dbReference type="EMBL" id="KIF51679.1"/>
    </source>
</evidence>
<dbReference type="Gene3D" id="1.10.530.10">
    <property type="match status" value="1"/>
</dbReference>
<dbReference type="Pfam" id="PF01464">
    <property type="entry name" value="SLT"/>
    <property type="match status" value="1"/>
</dbReference>
<dbReference type="InterPro" id="IPR000189">
    <property type="entry name" value="Transglyc_AS"/>
</dbReference>
<protein>
    <submittedName>
        <fullName evidence="3">Lytic murein transglycosylase</fullName>
    </submittedName>
</protein>
<proteinExistence type="inferred from homology"/>
<organism evidence="3 4">
    <name type="scientific">Vibrio owensii CAIM 1854 = LMG 25443</name>
    <dbReference type="NCBI Taxonomy" id="1229493"/>
    <lineage>
        <taxon>Bacteria</taxon>
        <taxon>Pseudomonadati</taxon>
        <taxon>Pseudomonadota</taxon>
        <taxon>Gammaproteobacteria</taxon>
        <taxon>Vibrionales</taxon>
        <taxon>Vibrionaceae</taxon>
        <taxon>Vibrio</taxon>
    </lineage>
</organism>
<reference evidence="3 4" key="1">
    <citation type="submission" date="2014-07" db="EMBL/GenBank/DDBJ databases">
        <title>Unique and conserved regions in Vibrio harveyi and related species in comparison with the shrimp pathogen Vibrio harveyi CAIM 1792.</title>
        <authorList>
            <person name="Espinoza-Valles I."/>
            <person name="Vora G."/>
            <person name="Leekitcharoenphon P."/>
            <person name="Ussery D."/>
            <person name="Hoj L."/>
            <person name="Gomez-Gil B."/>
        </authorList>
    </citation>
    <scope>NUCLEOTIDE SEQUENCE [LARGE SCALE GENOMIC DNA]</scope>
    <source>
        <strain evidence="4">CAIM 1854 / LMG 25443</strain>
    </source>
</reference>
<dbReference type="EMBL" id="JPRD01000031">
    <property type="protein sequence ID" value="KIF51679.1"/>
    <property type="molecule type" value="Genomic_DNA"/>
</dbReference>
<comment type="similarity">
    <text evidence="1">Belongs to the transglycosylase Slt family.</text>
</comment>
<evidence type="ECO:0000259" key="2">
    <source>
        <dbReference type="Pfam" id="PF01464"/>
    </source>
</evidence>
<dbReference type="InterPro" id="IPR023346">
    <property type="entry name" value="Lysozyme-like_dom_sf"/>
</dbReference>
<dbReference type="PROSITE" id="PS00922">
    <property type="entry name" value="TRANSGLYCOSYLASE"/>
    <property type="match status" value="1"/>
</dbReference>
<evidence type="ECO:0000256" key="1">
    <source>
        <dbReference type="ARBA" id="ARBA00007734"/>
    </source>
</evidence>
<dbReference type="GO" id="GO:0008933">
    <property type="term" value="F:peptidoglycan lytic transglycosylase activity"/>
    <property type="evidence" value="ECO:0007669"/>
    <property type="project" value="InterPro"/>
</dbReference>
<dbReference type="PANTHER" id="PTHR37423">
    <property type="entry name" value="SOLUBLE LYTIC MUREIN TRANSGLYCOSYLASE-RELATED"/>
    <property type="match status" value="1"/>
</dbReference>
<dbReference type="PATRIC" id="fig|1229493.5.peg.3032"/>
<dbReference type="GO" id="GO:0000270">
    <property type="term" value="P:peptidoglycan metabolic process"/>
    <property type="evidence" value="ECO:0007669"/>
    <property type="project" value="InterPro"/>
</dbReference>
<dbReference type="AlphaFoldDB" id="A0A0C1Z672"/>
<accession>A0A0C1Z672</accession>
<dbReference type="Proteomes" id="UP000031586">
    <property type="component" value="Unassembled WGS sequence"/>
</dbReference>
<gene>
    <name evidence="3" type="ORF">H735_18585</name>
</gene>
<feature type="domain" description="Transglycosylase SLT" evidence="2">
    <location>
        <begin position="78"/>
        <end position="185"/>
    </location>
</feature>
<dbReference type="GO" id="GO:0016020">
    <property type="term" value="C:membrane"/>
    <property type="evidence" value="ECO:0007669"/>
    <property type="project" value="InterPro"/>
</dbReference>
<dbReference type="InterPro" id="IPR008258">
    <property type="entry name" value="Transglycosylase_SLT_dom_1"/>
</dbReference>
<dbReference type="CDD" id="cd16894">
    <property type="entry name" value="MltD-like"/>
    <property type="match status" value="1"/>
</dbReference>
<dbReference type="PANTHER" id="PTHR37423:SF2">
    <property type="entry name" value="MEMBRANE-BOUND LYTIC MUREIN TRANSGLYCOSYLASE C"/>
    <property type="match status" value="1"/>
</dbReference>